<reference evidence="3" key="1">
    <citation type="journal article" date="2019" name="Int. J. Syst. Evol. Microbiol.">
        <title>The Global Catalogue of Microorganisms (GCM) 10K type strain sequencing project: providing services to taxonomists for standard genome sequencing and annotation.</title>
        <authorList>
            <consortium name="The Broad Institute Genomics Platform"/>
            <consortium name="The Broad Institute Genome Sequencing Center for Infectious Disease"/>
            <person name="Wu L."/>
            <person name="Ma J."/>
        </authorList>
    </citation>
    <scope>NUCLEOTIDE SEQUENCE [LARGE SCALE GENOMIC DNA]</scope>
    <source>
        <strain evidence="3">JCM 16545</strain>
    </source>
</reference>
<protein>
    <submittedName>
        <fullName evidence="2">Porin</fullName>
    </submittedName>
</protein>
<organism evidence="2 3">
    <name type="scientific">Pontibacter silvestris</name>
    <dbReference type="NCBI Taxonomy" id="2305183"/>
    <lineage>
        <taxon>Bacteria</taxon>
        <taxon>Pseudomonadati</taxon>
        <taxon>Bacteroidota</taxon>
        <taxon>Cytophagia</taxon>
        <taxon>Cytophagales</taxon>
        <taxon>Hymenobacteraceae</taxon>
        <taxon>Pontibacter</taxon>
    </lineage>
</organism>
<accession>A0ABW4WZI1</accession>
<dbReference type="Proteomes" id="UP001597369">
    <property type="component" value="Unassembled WGS sequence"/>
</dbReference>
<keyword evidence="3" id="KW-1185">Reference proteome</keyword>
<evidence type="ECO:0000256" key="1">
    <source>
        <dbReference type="SAM" id="SignalP"/>
    </source>
</evidence>
<dbReference type="EMBL" id="JBHUHV010000042">
    <property type="protein sequence ID" value="MFD2068078.1"/>
    <property type="molecule type" value="Genomic_DNA"/>
</dbReference>
<dbReference type="Pfam" id="PF14121">
    <property type="entry name" value="Porin_10"/>
    <property type="match status" value="1"/>
</dbReference>
<comment type="caution">
    <text evidence="2">The sequence shown here is derived from an EMBL/GenBank/DDBJ whole genome shotgun (WGS) entry which is preliminary data.</text>
</comment>
<dbReference type="RefSeq" id="WP_229962400.1">
    <property type="nucleotide sequence ID" value="NZ_JAJJWI010000022.1"/>
</dbReference>
<evidence type="ECO:0000313" key="2">
    <source>
        <dbReference type="EMBL" id="MFD2068078.1"/>
    </source>
</evidence>
<feature type="signal peptide" evidence="1">
    <location>
        <begin position="1"/>
        <end position="23"/>
    </location>
</feature>
<sequence>MKRIFLVAILFVIGFLAQQSATAQIIDDSTKVLYSPKTTLQLFEQDVLEGRYLEQRIDTSLQNMHNERYWYQDSAYYQHLGNVGTAAQPLFYRMPQKIGVRLGKNIFDRYAYDPQNINYYNTRSPYTHLYYVQGGQGEQVFEGIHARNISPNWNVGLAYRIISTEKQFSARSNLTNGLISNHAVKVFTHYRSKNDKYDLFANFTSMKAEQIEQGGIIPESADATPESLFDYDDYETIPAFLEQASNDEGRNNFHLMHIYKLVGEDLKFYHTLDLHRQSNTYQDAAIPYETDADGRSSLLFYPRTIYNSSQTMDSTIYKETQNVIGVTGNNKLSFYKAFIKYRSANINYRTNYRFASEDTTSAAAVYNSKDYNQLFVGGQLRLFYENKAELKVEGEFQISTDYWVKGTARLGGLQGSLERVLISPTVTQSYMLSNHYVWENDFNNSVTDNIAASYAGKIGGRQFVKLSGHYTNIKRYIYYNEEQVPEQLSRNQRFWGAEISHHVRFGAFHLENYVKYTNTDEADKVRMPEFLVDSKLYFQGALFKDALYGQLGVQATMPTGYYADAYMPVTQQFYVQDNFETNTYPVIDLFVTVDIKNLNAFLSMRHFNYDLWEPGYFSTPYYPGMRRSFTFGIKWMFFD</sequence>
<gene>
    <name evidence="2" type="ORF">ACFSKU_14380</name>
</gene>
<evidence type="ECO:0000313" key="3">
    <source>
        <dbReference type="Proteomes" id="UP001597369"/>
    </source>
</evidence>
<proteinExistence type="predicted"/>
<feature type="chain" id="PRO_5045064669" evidence="1">
    <location>
        <begin position="24"/>
        <end position="639"/>
    </location>
</feature>
<keyword evidence="1" id="KW-0732">Signal</keyword>
<dbReference type="InterPro" id="IPR025631">
    <property type="entry name" value="Porin_10"/>
</dbReference>
<name>A0ABW4WZI1_9BACT</name>